<keyword evidence="1" id="KW-0472">Membrane</keyword>
<gene>
    <name evidence="2" type="ORF">KDL01_14930</name>
</gene>
<evidence type="ECO:0000313" key="2">
    <source>
        <dbReference type="EMBL" id="MBR7834566.1"/>
    </source>
</evidence>
<accession>A0A941ITP8</accession>
<reference evidence="2" key="1">
    <citation type="submission" date="2021-04" db="EMBL/GenBank/DDBJ databases">
        <title>Genome based classification of Actinospica acidithermotolerans sp. nov., an actinobacterium isolated from an Indonesian hot spring.</title>
        <authorList>
            <person name="Kusuma A.B."/>
            <person name="Putra K.E."/>
            <person name="Nafisah S."/>
            <person name="Loh J."/>
            <person name="Nouioui I."/>
            <person name="Goodfellow M."/>
        </authorList>
    </citation>
    <scope>NUCLEOTIDE SEQUENCE</scope>
    <source>
        <strain evidence="2">CSCA 57</strain>
    </source>
</reference>
<comment type="caution">
    <text evidence="2">The sequence shown here is derived from an EMBL/GenBank/DDBJ whole genome shotgun (WGS) entry which is preliminary data.</text>
</comment>
<feature type="transmembrane region" description="Helical" evidence="1">
    <location>
        <begin position="61"/>
        <end position="81"/>
    </location>
</feature>
<sequence>MRYALHAEWTKARTVAGPAWLLLAVALLTIGLGAVVAEASALASSASAALAAHQSEDGVKLTLGGVQLSQAVVAILAVQAVSGEYATGMIRSTLTAIPRRGVALAAKACVTVGLACAAAVPAVFGAFLLGRAILVGHGYTQAAGYPAMALTAASTLRATLGSVLYLALIALLSMGIAVLVRESAIAIGAVLALLYLFPLLAHVVSDPVWQRHLLQIGPMSAGLLVQNTTGVSTLPLSPWAGLGVLAAWAAAAVAAGAFALRRRDA</sequence>
<dbReference type="RefSeq" id="WP_212529083.1">
    <property type="nucleotide sequence ID" value="NZ_JAGSOG010000062.1"/>
</dbReference>
<feature type="transmembrane region" description="Helical" evidence="1">
    <location>
        <begin position="149"/>
        <end position="172"/>
    </location>
</feature>
<dbReference type="AlphaFoldDB" id="A0A941ITP8"/>
<dbReference type="Proteomes" id="UP000675781">
    <property type="component" value="Unassembled WGS sequence"/>
</dbReference>
<evidence type="ECO:0000313" key="3">
    <source>
        <dbReference type="Proteomes" id="UP000675781"/>
    </source>
</evidence>
<evidence type="ECO:0000256" key="1">
    <source>
        <dbReference type="SAM" id="Phobius"/>
    </source>
</evidence>
<keyword evidence="1" id="KW-0812">Transmembrane</keyword>
<protein>
    <submittedName>
        <fullName evidence="2">ABC transporter permease</fullName>
    </submittedName>
</protein>
<dbReference type="EMBL" id="JAGSOG010000062">
    <property type="protein sequence ID" value="MBR7834566.1"/>
    <property type="molecule type" value="Genomic_DNA"/>
</dbReference>
<organism evidence="2 3">
    <name type="scientific">Actinospica durhamensis</name>
    <dbReference type="NCBI Taxonomy" id="1508375"/>
    <lineage>
        <taxon>Bacteria</taxon>
        <taxon>Bacillati</taxon>
        <taxon>Actinomycetota</taxon>
        <taxon>Actinomycetes</taxon>
        <taxon>Catenulisporales</taxon>
        <taxon>Actinospicaceae</taxon>
        <taxon>Actinospica</taxon>
    </lineage>
</organism>
<feature type="transmembrane region" description="Helical" evidence="1">
    <location>
        <begin position="184"/>
        <end position="204"/>
    </location>
</feature>
<keyword evidence="1" id="KW-1133">Transmembrane helix</keyword>
<feature type="transmembrane region" description="Helical" evidence="1">
    <location>
        <begin position="102"/>
        <end position="129"/>
    </location>
</feature>
<keyword evidence="3" id="KW-1185">Reference proteome</keyword>
<name>A0A941ITP8_9ACTN</name>
<feature type="transmembrane region" description="Helical" evidence="1">
    <location>
        <begin position="239"/>
        <end position="260"/>
    </location>
</feature>
<proteinExistence type="predicted"/>